<name>A0A916SVF5_9ACTN</name>
<dbReference type="GO" id="GO:0009007">
    <property type="term" value="F:site-specific DNA-methyltransferase (adenine-specific) activity"/>
    <property type="evidence" value="ECO:0007669"/>
    <property type="project" value="UniProtKB-EC"/>
</dbReference>
<evidence type="ECO:0000256" key="5">
    <source>
        <dbReference type="ARBA" id="ARBA00022691"/>
    </source>
</evidence>
<evidence type="ECO:0000256" key="4">
    <source>
        <dbReference type="ARBA" id="ARBA00022679"/>
    </source>
</evidence>
<evidence type="ECO:0000256" key="6">
    <source>
        <dbReference type="ARBA" id="ARBA00047942"/>
    </source>
</evidence>
<dbReference type="PRINTS" id="PR00507">
    <property type="entry name" value="N12N6MTFRASE"/>
</dbReference>
<dbReference type="InterPro" id="IPR002052">
    <property type="entry name" value="DNA_methylase_N6_adenine_CS"/>
</dbReference>
<dbReference type="InterPro" id="IPR011639">
    <property type="entry name" value="MethylTrfase_TaqI-like_dom"/>
</dbReference>
<dbReference type="GO" id="GO:0006304">
    <property type="term" value="P:DNA modification"/>
    <property type="evidence" value="ECO:0007669"/>
    <property type="project" value="InterPro"/>
</dbReference>
<dbReference type="SUPFAM" id="SSF53335">
    <property type="entry name" value="S-adenosyl-L-methionine-dependent methyltransferases"/>
    <property type="match status" value="1"/>
</dbReference>
<accession>A0A916SVF5</accession>
<comment type="similarity">
    <text evidence="1">Belongs to the N(4)/N(6)-methyltransferase family.</text>
</comment>
<evidence type="ECO:0000256" key="3">
    <source>
        <dbReference type="ARBA" id="ARBA00022603"/>
    </source>
</evidence>
<keyword evidence="10" id="KW-1185">Reference proteome</keyword>
<reference evidence="9" key="2">
    <citation type="submission" date="2020-09" db="EMBL/GenBank/DDBJ databases">
        <authorList>
            <person name="Sun Q."/>
            <person name="Zhou Y."/>
        </authorList>
    </citation>
    <scope>NUCLEOTIDE SEQUENCE</scope>
    <source>
        <strain evidence="9">CGMCC 1.12827</strain>
    </source>
</reference>
<dbReference type="GO" id="GO:0032259">
    <property type="term" value="P:methylation"/>
    <property type="evidence" value="ECO:0007669"/>
    <property type="project" value="UniProtKB-KW"/>
</dbReference>
<dbReference type="Pfam" id="PF22837">
    <property type="entry name" value="M_Eco57I_C"/>
    <property type="match status" value="1"/>
</dbReference>
<dbReference type="GO" id="GO:0003676">
    <property type="term" value="F:nucleic acid binding"/>
    <property type="evidence" value="ECO:0007669"/>
    <property type="project" value="InterPro"/>
</dbReference>
<comment type="caution">
    <text evidence="9">The sequence shown here is derived from an EMBL/GenBank/DDBJ whole genome shotgun (WGS) entry which is preliminary data.</text>
</comment>
<dbReference type="PANTHER" id="PTHR33841">
    <property type="entry name" value="DNA METHYLTRANSFERASE YEEA-RELATED"/>
    <property type="match status" value="1"/>
</dbReference>
<evidence type="ECO:0000259" key="8">
    <source>
        <dbReference type="Pfam" id="PF22837"/>
    </source>
</evidence>
<evidence type="ECO:0000313" key="9">
    <source>
        <dbReference type="EMBL" id="GGB18134.1"/>
    </source>
</evidence>
<feature type="domain" description="Type II methyltransferase M.Eco57I C-terminal" evidence="8">
    <location>
        <begin position="245"/>
        <end position="495"/>
    </location>
</feature>
<dbReference type="Gene3D" id="3.40.50.150">
    <property type="entry name" value="Vaccinia Virus protein VP39"/>
    <property type="match status" value="1"/>
</dbReference>
<dbReference type="InterPro" id="IPR029063">
    <property type="entry name" value="SAM-dependent_MTases_sf"/>
</dbReference>
<dbReference type="PROSITE" id="PS00092">
    <property type="entry name" value="N6_MTASE"/>
    <property type="match status" value="1"/>
</dbReference>
<proteinExistence type="inferred from homology"/>
<keyword evidence="5" id="KW-0949">S-adenosyl-L-methionine</keyword>
<dbReference type="PANTHER" id="PTHR33841:SF5">
    <property type="entry name" value="DNA METHYLASE (MODIFICATION METHYLASE) (METHYLTRANSFERASE)-RELATED"/>
    <property type="match status" value="1"/>
</dbReference>
<dbReference type="InterPro" id="IPR050953">
    <property type="entry name" value="N4_N6_ade-DNA_methylase"/>
</dbReference>
<comment type="catalytic activity">
    <reaction evidence="6">
        <text>a 2'-deoxyadenosine in DNA + S-adenosyl-L-methionine = an N(6)-methyl-2'-deoxyadenosine in DNA + S-adenosyl-L-homocysteine + H(+)</text>
        <dbReference type="Rhea" id="RHEA:15197"/>
        <dbReference type="Rhea" id="RHEA-COMP:12418"/>
        <dbReference type="Rhea" id="RHEA-COMP:12419"/>
        <dbReference type="ChEBI" id="CHEBI:15378"/>
        <dbReference type="ChEBI" id="CHEBI:57856"/>
        <dbReference type="ChEBI" id="CHEBI:59789"/>
        <dbReference type="ChEBI" id="CHEBI:90615"/>
        <dbReference type="ChEBI" id="CHEBI:90616"/>
        <dbReference type="EC" id="2.1.1.72"/>
    </reaction>
</comment>
<dbReference type="Pfam" id="PF07669">
    <property type="entry name" value="Eco57I"/>
    <property type="match status" value="1"/>
</dbReference>
<dbReference type="EC" id="2.1.1.72" evidence="2"/>
<keyword evidence="4" id="KW-0808">Transferase</keyword>
<gene>
    <name evidence="9" type="ORF">GCM10011489_02750</name>
</gene>
<evidence type="ECO:0000256" key="1">
    <source>
        <dbReference type="ARBA" id="ARBA00006594"/>
    </source>
</evidence>
<dbReference type="AlphaFoldDB" id="A0A916SVF5"/>
<feature type="domain" description="Type II methyltransferase M.TaqI-like" evidence="7">
    <location>
        <begin position="86"/>
        <end position="192"/>
    </location>
</feature>
<dbReference type="EMBL" id="BMGC01000002">
    <property type="protein sequence ID" value="GGB18134.1"/>
    <property type="molecule type" value="Genomic_DNA"/>
</dbReference>
<dbReference type="RefSeq" id="WP_188584799.1">
    <property type="nucleotide sequence ID" value="NZ_BMGC01000002.1"/>
</dbReference>
<evidence type="ECO:0000256" key="2">
    <source>
        <dbReference type="ARBA" id="ARBA00011900"/>
    </source>
</evidence>
<evidence type="ECO:0000313" key="10">
    <source>
        <dbReference type="Proteomes" id="UP000621454"/>
    </source>
</evidence>
<dbReference type="InterPro" id="IPR054520">
    <property type="entry name" value="M_Eco57I_C"/>
</dbReference>
<reference evidence="9" key="1">
    <citation type="journal article" date="2014" name="Int. J. Syst. Evol. Microbiol.">
        <title>Complete genome sequence of Corynebacterium casei LMG S-19264T (=DSM 44701T), isolated from a smear-ripened cheese.</title>
        <authorList>
            <consortium name="US DOE Joint Genome Institute (JGI-PGF)"/>
            <person name="Walter F."/>
            <person name="Albersmeier A."/>
            <person name="Kalinowski J."/>
            <person name="Ruckert C."/>
        </authorList>
    </citation>
    <scope>NUCLEOTIDE SEQUENCE</scope>
    <source>
        <strain evidence="9">CGMCC 1.12827</strain>
    </source>
</reference>
<sequence>MTVFDTKAVPTDDKLRGGYYTPSPIAEFVAGWVAQAGCRLLEPSCGDGNILEPLSRLSKKVQGVELFPDEAAAAVARTGVKVEVDDFFSWFDQDKRESFDGVAGNPPYIRFGNWTEPTRTNALDLMRSVDMRPNKLTNAWVPFVVGSVLATRKSGRIGLVIPAELMQVGYAAGLREFLVDNCAEVNVVTFKRLVFPGILQEVVLLLAVRGEGPARIQVIEVDDAASLATLDIGAAHVRAPLHEREKWTKYHLDPTQVEAVRSLRSDDRLHAMDNFASVDVGVVTGRNSFFVMSPDDAKAHRVSNLTIPLVARSAQLSGIVYTDDDHQQATGRKSLLDARGVTLSRHRGLREYVALGEEQDVHTGYKCRIRKQWWVVPSIWEADAFMFRQIHTHPRVIANKTSATCTDTVHRMRLADGVSGPHLATASFNSITFAMSEIIGRSYGGGILELEPSEAEELRVPDPGLVPGDLIDKVDELVRAKRIDDALDAVDQVVLVDGLGFTSEEVASARSAWVTLRDRRNGRAKGKTA</sequence>
<protein>
    <recommendedName>
        <fullName evidence="2">site-specific DNA-methyltransferase (adenine-specific)</fullName>
        <ecNumber evidence="2">2.1.1.72</ecNumber>
    </recommendedName>
</protein>
<dbReference type="Proteomes" id="UP000621454">
    <property type="component" value="Unassembled WGS sequence"/>
</dbReference>
<evidence type="ECO:0000259" key="7">
    <source>
        <dbReference type="Pfam" id="PF07669"/>
    </source>
</evidence>
<organism evidence="9 10">
    <name type="scientific">Gordonia jinhuaensis</name>
    <dbReference type="NCBI Taxonomy" id="1517702"/>
    <lineage>
        <taxon>Bacteria</taxon>
        <taxon>Bacillati</taxon>
        <taxon>Actinomycetota</taxon>
        <taxon>Actinomycetes</taxon>
        <taxon>Mycobacteriales</taxon>
        <taxon>Gordoniaceae</taxon>
        <taxon>Gordonia</taxon>
    </lineage>
</organism>
<keyword evidence="3 9" id="KW-0489">Methyltransferase</keyword>